<dbReference type="InterPro" id="IPR000719">
    <property type="entry name" value="Prot_kinase_dom"/>
</dbReference>
<feature type="domain" description="Protein kinase" evidence="1">
    <location>
        <begin position="18"/>
        <end position="298"/>
    </location>
</feature>
<protein>
    <recommendedName>
        <fullName evidence="1">Protein kinase domain-containing protein</fullName>
    </recommendedName>
</protein>
<dbReference type="PANTHER" id="PTHR44329">
    <property type="entry name" value="SERINE/THREONINE-PROTEIN KINASE TNNI3K-RELATED"/>
    <property type="match status" value="1"/>
</dbReference>
<dbReference type="Proteomes" id="UP001470230">
    <property type="component" value="Unassembled WGS sequence"/>
</dbReference>
<dbReference type="InterPro" id="IPR001245">
    <property type="entry name" value="Ser-Thr/Tyr_kinase_cat_dom"/>
</dbReference>
<accession>A0ABR2GSK6</accession>
<evidence type="ECO:0000259" key="1">
    <source>
        <dbReference type="PROSITE" id="PS50011"/>
    </source>
</evidence>
<organism evidence="2 3">
    <name type="scientific">Tritrichomonas musculus</name>
    <dbReference type="NCBI Taxonomy" id="1915356"/>
    <lineage>
        <taxon>Eukaryota</taxon>
        <taxon>Metamonada</taxon>
        <taxon>Parabasalia</taxon>
        <taxon>Tritrichomonadida</taxon>
        <taxon>Tritrichomonadidae</taxon>
        <taxon>Tritrichomonas</taxon>
    </lineage>
</organism>
<dbReference type="PANTHER" id="PTHR44329:SF214">
    <property type="entry name" value="PROTEIN KINASE DOMAIN-CONTAINING PROTEIN"/>
    <property type="match status" value="1"/>
</dbReference>
<comment type="caution">
    <text evidence="2">The sequence shown here is derived from an EMBL/GenBank/DDBJ whole genome shotgun (WGS) entry which is preliminary data.</text>
</comment>
<evidence type="ECO:0000313" key="3">
    <source>
        <dbReference type="Proteomes" id="UP001470230"/>
    </source>
</evidence>
<name>A0ABR2GSK6_9EUKA</name>
<reference evidence="2 3" key="1">
    <citation type="submission" date="2024-04" db="EMBL/GenBank/DDBJ databases">
        <title>Tritrichomonas musculus Genome.</title>
        <authorList>
            <person name="Alves-Ferreira E."/>
            <person name="Grigg M."/>
            <person name="Lorenzi H."/>
            <person name="Galac M."/>
        </authorList>
    </citation>
    <scope>NUCLEOTIDE SEQUENCE [LARGE SCALE GENOMIC DNA]</scope>
    <source>
        <strain evidence="2 3">EAF2021</strain>
    </source>
</reference>
<dbReference type="PRINTS" id="PR00109">
    <property type="entry name" value="TYRKINASE"/>
</dbReference>
<keyword evidence="3" id="KW-1185">Reference proteome</keyword>
<dbReference type="PROSITE" id="PS50011">
    <property type="entry name" value="PROTEIN_KINASE_DOM"/>
    <property type="match status" value="1"/>
</dbReference>
<dbReference type="PIRSF" id="PIRSF000654">
    <property type="entry name" value="Integrin-linked_kinase"/>
    <property type="match status" value="1"/>
</dbReference>
<gene>
    <name evidence="2" type="ORF">M9Y10_037808</name>
</gene>
<dbReference type="Gene3D" id="1.10.510.10">
    <property type="entry name" value="Transferase(Phosphotransferase) domain 1"/>
    <property type="match status" value="1"/>
</dbReference>
<dbReference type="InterPro" id="IPR011009">
    <property type="entry name" value="Kinase-like_dom_sf"/>
</dbReference>
<sequence length="322" mass="37585">MSLEETIQNCPKIKLEDFDLGNRIATSSFGYIYEATERETGKSVFIKILINNNPMNEELKKYFIREINTSHINIPGIVKTIGYRFPLSPEEAQKSESKYKNDYIVVTEFMENGCFAPINQSYLNSNGNLNDKINPTIRSKIVFGAAATMSRLHKMKIIHRDLKLENIWLDEKLEPHIGDFCLARFIENDVHLTTNVGTPICMAPELFNEENYGFPVDVYAFGILLYRLFTTEIVFEDLKPIRTAFHLKSKIEKGLRFKKPNHVPEHYWELIQKCWKQEPSERPKFEEIVEILKDDKFALEEFGMKADINGLHEYQDRMDINE</sequence>
<proteinExistence type="predicted"/>
<dbReference type="SMART" id="SM00220">
    <property type="entry name" value="S_TKc"/>
    <property type="match status" value="1"/>
</dbReference>
<dbReference type="InterPro" id="IPR051681">
    <property type="entry name" value="Ser/Thr_Kinases-Pseudokinases"/>
</dbReference>
<dbReference type="EMBL" id="JAPFFF010000065">
    <property type="protein sequence ID" value="KAK8836547.1"/>
    <property type="molecule type" value="Genomic_DNA"/>
</dbReference>
<evidence type="ECO:0000313" key="2">
    <source>
        <dbReference type="EMBL" id="KAK8836547.1"/>
    </source>
</evidence>
<dbReference type="Pfam" id="PF00069">
    <property type="entry name" value="Pkinase"/>
    <property type="match status" value="1"/>
</dbReference>
<dbReference type="SUPFAM" id="SSF56112">
    <property type="entry name" value="Protein kinase-like (PK-like)"/>
    <property type="match status" value="1"/>
</dbReference>
<dbReference type="Gene3D" id="3.30.200.20">
    <property type="entry name" value="Phosphorylase Kinase, domain 1"/>
    <property type="match status" value="1"/>
</dbReference>